<dbReference type="KEGG" id="dov:DSCO28_51200"/>
<dbReference type="Proteomes" id="UP000425960">
    <property type="component" value="Chromosome"/>
</dbReference>
<protein>
    <submittedName>
        <fullName evidence="1">Uncharacterized protein</fullName>
    </submittedName>
</protein>
<dbReference type="EMBL" id="AP021876">
    <property type="protein sequence ID" value="BBO84554.1"/>
    <property type="molecule type" value="Genomic_DNA"/>
</dbReference>
<dbReference type="RefSeq" id="WP_155324439.1">
    <property type="nucleotide sequence ID" value="NZ_AP021876.1"/>
</dbReference>
<organism evidence="1 2">
    <name type="scientific">Desulfosarcina ovata subsp. sediminis</name>
    <dbReference type="NCBI Taxonomy" id="885957"/>
    <lineage>
        <taxon>Bacteria</taxon>
        <taxon>Pseudomonadati</taxon>
        <taxon>Thermodesulfobacteriota</taxon>
        <taxon>Desulfobacteria</taxon>
        <taxon>Desulfobacterales</taxon>
        <taxon>Desulfosarcinaceae</taxon>
        <taxon>Desulfosarcina</taxon>
    </lineage>
</organism>
<gene>
    <name evidence="1" type="ORF">DSCO28_51200</name>
</gene>
<proteinExistence type="predicted"/>
<name>A0A5K7ZWJ9_9BACT</name>
<evidence type="ECO:0000313" key="1">
    <source>
        <dbReference type="EMBL" id="BBO84554.1"/>
    </source>
</evidence>
<dbReference type="AlphaFoldDB" id="A0A5K7ZWJ9"/>
<reference evidence="1 2" key="1">
    <citation type="submission" date="2019-11" db="EMBL/GenBank/DDBJ databases">
        <title>Comparative genomics of hydrocarbon-degrading Desulfosarcina strains.</title>
        <authorList>
            <person name="Watanabe M."/>
            <person name="Kojima H."/>
            <person name="Fukui M."/>
        </authorList>
    </citation>
    <scope>NUCLEOTIDE SEQUENCE [LARGE SCALE GENOMIC DNA]</scope>
    <source>
        <strain evidence="1 2">28bB2T</strain>
    </source>
</reference>
<accession>A0A5K7ZWJ9</accession>
<sequence length="272" mass="31372">MKLSDQDTELFYRLMWALQSYVNQQLKILDLECTDDYAGLDSEKKIPVRDALYKNKGLIDSFVQENPQNLSAENLAIISGWKKFVRGDFFIERFLKKYAVFIQEEKVYAVLGLHQSFDELIHRSNLPLYVETVLLPFKGKIIYDGLLGTRNIYFGGGIKQRLKETYLRAKQNNRIIVSLEKPNRENKNKPEAQPLKDWKPELDELAHMAKKLKGSVASPAIYSPAFSLVKASIEFAQLAVSDADDQEGLHKALNKVRRAYNKSNTVLYREEY</sequence>
<evidence type="ECO:0000313" key="2">
    <source>
        <dbReference type="Proteomes" id="UP000425960"/>
    </source>
</evidence>